<organism evidence="2 4">
    <name type="scientific">Yersinia similis</name>
    <dbReference type="NCBI Taxonomy" id="367190"/>
    <lineage>
        <taxon>Bacteria</taxon>
        <taxon>Pseudomonadati</taxon>
        <taxon>Pseudomonadota</taxon>
        <taxon>Gammaproteobacteria</taxon>
        <taxon>Enterobacterales</taxon>
        <taxon>Yersiniaceae</taxon>
        <taxon>Yersinia</taxon>
    </lineage>
</organism>
<dbReference type="Proteomes" id="UP000019439">
    <property type="component" value="Chromosome"/>
</dbReference>
<reference evidence="1 3" key="1">
    <citation type="journal article" date="2014" name="Genome Announc.">
        <title>Genome Sequence of Yersinia similis Y228T, a Member of the Yersinia pseudotuberculosis Complex.</title>
        <authorList>
            <person name="Sprague L.D."/>
            <person name="Neubauer H."/>
        </authorList>
    </citation>
    <scope>NUCLEOTIDE SEQUENCE [LARGE SCALE GENOMIC DNA]</scope>
    <source>
        <strain evidence="1 3">228</strain>
    </source>
</reference>
<dbReference type="EMBL" id="CQBK01000034">
    <property type="protein sequence ID" value="CNI50841.1"/>
    <property type="molecule type" value="Genomic_DNA"/>
</dbReference>
<reference evidence="2 4" key="2">
    <citation type="submission" date="2015-03" db="EMBL/GenBank/DDBJ databases">
        <authorList>
            <person name="Murphy D."/>
        </authorList>
    </citation>
    <scope>NUCLEOTIDE SEQUENCE [LARGE SCALE GENOMIC DNA]</scope>
    <source>
        <strain evidence="2 4">Y233</strain>
    </source>
</reference>
<dbReference type="AlphaFoldDB" id="A0A0T9R8Y8"/>
<dbReference type="RefSeq" id="WP_025382073.1">
    <property type="nucleotide sequence ID" value="NZ_CABIHS010000191.1"/>
</dbReference>
<protein>
    <submittedName>
        <fullName evidence="1">Primosome assembly protein PriA</fullName>
    </submittedName>
</protein>
<dbReference type="Proteomes" id="UP000038204">
    <property type="component" value="Unassembled WGS sequence"/>
</dbReference>
<keyword evidence="3" id="KW-1185">Reference proteome</keyword>
<evidence type="ECO:0000313" key="1">
    <source>
        <dbReference type="EMBL" id="AHK19338.1"/>
    </source>
</evidence>
<gene>
    <name evidence="1" type="ORF">BF17_08445</name>
    <name evidence="2" type="ORF">ERS008667_03595</name>
</gene>
<dbReference type="KEGG" id="ysi:BF17_08445"/>
<evidence type="ECO:0000313" key="4">
    <source>
        <dbReference type="Proteomes" id="UP000038204"/>
    </source>
</evidence>
<proteinExistence type="predicted"/>
<sequence length="47" mass="5428">MANPLQLQEKGDSQIFYCLIGPSKQSFTLLSASQFEKTYLRHIFYAN</sequence>
<accession>A0A0T9R8Y8</accession>
<evidence type="ECO:0000313" key="2">
    <source>
        <dbReference type="EMBL" id="CNI50841.1"/>
    </source>
</evidence>
<dbReference type="EMBL" id="CP007230">
    <property type="protein sequence ID" value="AHK19338.1"/>
    <property type="molecule type" value="Genomic_DNA"/>
</dbReference>
<name>A0A0T9R8Y8_9GAMM</name>
<dbReference type="GeneID" id="96666656"/>
<evidence type="ECO:0000313" key="3">
    <source>
        <dbReference type="Proteomes" id="UP000019439"/>
    </source>
</evidence>